<keyword evidence="3" id="KW-1185">Reference proteome</keyword>
<evidence type="ECO:0008006" key="4">
    <source>
        <dbReference type="Google" id="ProtNLM"/>
    </source>
</evidence>
<proteinExistence type="predicted"/>
<protein>
    <recommendedName>
        <fullName evidence="4">Transposase</fullName>
    </recommendedName>
</protein>
<sequence length="67" mass="7890">MRIRAHRRMLGDNGGSVTGPGTHYPGVARRAVRRERVRWFNDEKFLAVDYRMQLWTHSRDAVNPVRL</sequence>
<evidence type="ECO:0000313" key="3">
    <source>
        <dbReference type="Proteomes" id="UP001501624"/>
    </source>
</evidence>
<evidence type="ECO:0000313" key="2">
    <source>
        <dbReference type="EMBL" id="GAA3811794.1"/>
    </source>
</evidence>
<dbReference type="EMBL" id="BAABCM010000003">
    <property type="protein sequence ID" value="GAA3811794.1"/>
    <property type="molecule type" value="Genomic_DNA"/>
</dbReference>
<accession>A0ABP7I7Z7</accession>
<organism evidence="2 3">
    <name type="scientific">Amycolatopsis tucumanensis</name>
    <dbReference type="NCBI Taxonomy" id="401106"/>
    <lineage>
        <taxon>Bacteria</taxon>
        <taxon>Bacillati</taxon>
        <taxon>Actinomycetota</taxon>
        <taxon>Actinomycetes</taxon>
        <taxon>Pseudonocardiales</taxon>
        <taxon>Pseudonocardiaceae</taxon>
        <taxon>Amycolatopsis</taxon>
    </lineage>
</organism>
<dbReference type="Proteomes" id="UP001501624">
    <property type="component" value="Unassembled WGS sequence"/>
</dbReference>
<comment type="caution">
    <text evidence="2">The sequence shown here is derived from an EMBL/GenBank/DDBJ whole genome shotgun (WGS) entry which is preliminary data.</text>
</comment>
<feature type="region of interest" description="Disordered" evidence="1">
    <location>
        <begin position="1"/>
        <end position="25"/>
    </location>
</feature>
<reference evidence="3" key="1">
    <citation type="journal article" date="2019" name="Int. J. Syst. Evol. Microbiol.">
        <title>The Global Catalogue of Microorganisms (GCM) 10K type strain sequencing project: providing services to taxonomists for standard genome sequencing and annotation.</title>
        <authorList>
            <consortium name="The Broad Institute Genomics Platform"/>
            <consortium name="The Broad Institute Genome Sequencing Center for Infectious Disease"/>
            <person name="Wu L."/>
            <person name="Ma J."/>
        </authorList>
    </citation>
    <scope>NUCLEOTIDE SEQUENCE [LARGE SCALE GENOMIC DNA]</scope>
    <source>
        <strain evidence="3">JCM 17017</strain>
    </source>
</reference>
<name>A0ABP7I7Z7_9PSEU</name>
<evidence type="ECO:0000256" key="1">
    <source>
        <dbReference type="SAM" id="MobiDB-lite"/>
    </source>
</evidence>
<gene>
    <name evidence="2" type="ORF">GCM10022380_31980</name>
</gene>